<dbReference type="InterPro" id="IPR027417">
    <property type="entry name" value="P-loop_NTPase"/>
</dbReference>
<dbReference type="Proteomes" id="UP001059295">
    <property type="component" value="Chromosome"/>
</dbReference>
<dbReference type="GeneID" id="82891893"/>
<reference evidence="1" key="1">
    <citation type="journal article" date="2022" name="Cell">
        <title>Design, construction, and in vivo augmentation of a complex gut microbiome.</title>
        <authorList>
            <person name="Cheng A.G."/>
            <person name="Ho P.Y."/>
            <person name="Aranda-Diaz A."/>
            <person name="Jain S."/>
            <person name="Yu F.B."/>
            <person name="Meng X."/>
            <person name="Wang M."/>
            <person name="Iakiviak M."/>
            <person name="Nagashima K."/>
            <person name="Zhao A."/>
            <person name="Murugkar P."/>
            <person name="Patil A."/>
            <person name="Atabakhsh K."/>
            <person name="Weakley A."/>
            <person name="Yan J."/>
            <person name="Brumbaugh A.R."/>
            <person name="Higginbottom S."/>
            <person name="Dimas A."/>
            <person name="Shiver A.L."/>
            <person name="Deutschbauer A."/>
            <person name="Neff N."/>
            <person name="Sonnenburg J.L."/>
            <person name="Huang K.C."/>
            <person name="Fischbach M.A."/>
        </authorList>
    </citation>
    <scope>NUCLEOTIDE SEQUENCE</scope>
    <source>
        <strain evidence="1">AP11</strain>
    </source>
</reference>
<dbReference type="SUPFAM" id="SSF89550">
    <property type="entry name" value="PHP domain-like"/>
    <property type="match status" value="1"/>
</dbReference>
<dbReference type="Gene3D" id="3.40.50.300">
    <property type="entry name" value="P-loop containing nucleotide triphosphate hydrolases"/>
    <property type="match status" value="1"/>
</dbReference>
<evidence type="ECO:0008006" key="3">
    <source>
        <dbReference type="Google" id="ProtNLM"/>
    </source>
</evidence>
<organism evidence="1 2">
    <name type="scientific">Alistipes ihumii AP11</name>
    <dbReference type="NCBI Taxonomy" id="1211813"/>
    <lineage>
        <taxon>Bacteria</taxon>
        <taxon>Pseudomonadati</taxon>
        <taxon>Bacteroidota</taxon>
        <taxon>Bacteroidia</taxon>
        <taxon>Bacteroidales</taxon>
        <taxon>Rikenellaceae</taxon>
        <taxon>Alistipes</taxon>
    </lineage>
</organism>
<dbReference type="InterPro" id="IPR016195">
    <property type="entry name" value="Pol/histidinol_Pase-like"/>
</dbReference>
<evidence type="ECO:0000313" key="2">
    <source>
        <dbReference type="Proteomes" id="UP001059295"/>
    </source>
</evidence>
<accession>A0ABY5V008</accession>
<protein>
    <recommendedName>
        <fullName evidence="3">ATPase</fullName>
    </recommendedName>
</protein>
<evidence type="ECO:0000313" key="1">
    <source>
        <dbReference type="EMBL" id="UWN56806.1"/>
    </source>
</evidence>
<dbReference type="Gene3D" id="3.20.20.140">
    <property type="entry name" value="Metal-dependent hydrolases"/>
    <property type="match status" value="1"/>
</dbReference>
<sequence>MQPVYIDLHIHTYPDANNRTTDYDIVTLVRKIKEYNGDEPFLISFTDHNTINRDVYLAAKAVGVNLLLGAELHIKNHDDVEAFHCHIYFNLDVTRENIDTLNDILDKLYENKLPCRTDQSIPDIQKVINAFDPFEFMLLPHAGQQHGQFNYSLHDDEKVDNAISRSIYYNQFDGFTAREDKGLDTTRAYFQKLGIAEFVNLLTCSDNYVPSNYPEPKSTEASPFVPTWMMAEPTYDGVRLSLSENSRLFYQKDKPHIQCEHIGRVKLQNELIDIDVMLSEGLNVVIGGSSSGKTLFVDSVNKFFEKDLMNSEYKKFGVEHIDVKNPSEIHPYYIHQNFIADLVNRNDEASIDEIPILKKAFPSDDTVKRQISKTLADLKCIVDEMLLCVDNIEKIERWLKDIPHPGKLITKGKIEGNIFLPLLPKPEERTKCDYSAEDYEADVEMLEELEKRVNDNPFTCNISKEIELILRELIKARESSMLFDKVNELLTEHKEEKDNELQERQGQNQSNIKNRQNLMKHLRDYVNYSRRFAEQKQKLTEIDKAFTTKEVKATGHTLYIENTFKFNEGVLIEVLNKYLNSTFRNMNDVVPDNLFSSKFKLRPKVSSFRELGDLIYEYLRKNDHTSYKIVSSDDRNFYEMSPGWKSAILLDLILGYDAGNSPIIIDQPEDNLAVKYINEALVQTIKKVKYKKQVILVSHNATIPMMADAQTIVLCKNDGKKITIRSSSLEGEIGGEKVLDLIADQTDGGKASIKKRVKKYNLKKFN</sequence>
<keyword evidence="2" id="KW-1185">Reference proteome</keyword>
<proteinExistence type="predicted"/>
<name>A0ABY5V008_9BACT</name>
<dbReference type="EMBL" id="CP102294">
    <property type="protein sequence ID" value="UWN56806.1"/>
    <property type="molecule type" value="Genomic_DNA"/>
</dbReference>
<dbReference type="RefSeq" id="WP_019245885.1">
    <property type="nucleotide sequence ID" value="NZ_CAPH01000012.1"/>
</dbReference>
<dbReference type="SUPFAM" id="SSF52540">
    <property type="entry name" value="P-loop containing nucleoside triphosphate hydrolases"/>
    <property type="match status" value="1"/>
</dbReference>
<gene>
    <name evidence="1" type="ORF">NQ491_09125</name>
</gene>